<dbReference type="EMBL" id="BAAAEI010000020">
    <property type="protein sequence ID" value="GAA0365709.1"/>
    <property type="molecule type" value="Genomic_DNA"/>
</dbReference>
<keyword evidence="6" id="KW-1185">Reference proteome</keyword>
<evidence type="ECO:0000259" key="4">
    <source>
        <dbReference type="PROSITE" id="PS51118"/>
    </source>
</evidence>
<dbReference type="Proteomes" id="UP001501757">
    <property type="component" value="Unassembled WGS sequence"/>
</dbReference>
<dbReference type="PANTHER" id="PTHR33204">
    <property type="entry name" value="TRANSCRIPTIONAL REGULATOR, MARR FAMILY"/>
    <property type="match status" value="1"/>
</dbReference>
<sequence>MHKPCPLFQALNLVGDKWSLLLLRDLLGGARRYSEFCQQENIPSNILAARLKRLLNEGIIDKQPYQQQPVRYQYRLTRKGADLLPAMQSLATWAMQYTDSSTPPDSFFQLQPMSLETGDG</sequence>
<comment type="caution">
    <text evidence="5">The sequence shown here is derived from an EMBL/GenBank/DDBJ whole genome shotgun (WGS) entry which is preliminary data.</text>
</comment>
<dbReference type="InterPro" id="IPR002577">
    <property type="entry name" value="HTH_HxlR"/>
</dbReference>
<reference evidence="6" key="1">
    <citation type="journal article" date="2019" name="Int. J. Syst. Evol. Microbiol.">
        <title>The Global Catalogue of Microorganisms (GCM) 10K type strain sequencing project: providing services to taxonomists for standard genome sequencing and annotation.</title>
        <authorList>
            <consortium name="The Broad Institute Genomics Platform"/>
            <consortium name="The Broad Institute Genome Sequencing Center for Infectious Disease"/>
            <person name="Wu L."/>
            <person name="Ma J."/>
        </authorList>
    </citation>
    <scope>NUCLEOTIDE SEQUENCE [LARGE SCALE GENOMIC DNA]</scope>
    <source>
        <strain evidence="6">JCM 13378</strain>
    </source>
</reference>
<dbReference type="PANTHER" id="PTHR33204:SF18">
    <property type="entry name" value="TRANSCRIPTIONAL REGULATORY PROTEIN"/>
    <property type="match status" value="1"/>
</dbReference>
<dbReference type="RefSeq" id="WP_102796812.1">
    <property type="nucleotide sequence ID" value="NZ_BAAAEI010000020.1"/>
</dbReference>
<keyword evidence="2" id="KW-0238">DNA-binding</keyword>
<dbReference type="InterPro" id="IPR036388">
    <property type="entry name" value="WH-like_DNA-bd_sf"/>
</dbReference>
<dbReference type="InterPro" id="IPR036390">
    <property type="entry name" value="WH_DNA-bd_sf"/>
</dbReference>
<dbReference type="SUPFAM" id="SSF46785">
    <property type="entry name" value="Winged helix' DNA-binding domain"/>
    <property type="match status" value="1"/>
</dbReference>
<evidence type="ECO:0000256" key="1">
    <source>
        <dbReference type="ARBA" id="ARBA00023015"/>
    </source>
</evidence>
<name>A0ABP3H9T8_9ALTE</name>
<dbReference type="Pfam" id="PF01638">
    <property type="entry name" value="HxlR"/>
    <property type="match status" value="1"/>
</dbReference>
<proteinExistence type="predicted"/>
<accession>A0ABP3H9T8</accession>
<keyword evidence="1" id="KW-0805">Transcription regulation</keyword>
<evidence type="ECO:0000313" key="6">
    <source>
        <dbReference type="Proteomes" id="UP001501757"/>
    </source>
</evidence>
<feature type="domain" description="HTH hxlR-type" evidence="4">
    <location>
        <begin position="5"/>
        <end position="102"/>
    </location>
</feature>
<evidence type="ECO:0000256" key="3">
    <source>
        <dbReference type="ARBA" id="ARBA00023163"/>
    </source>
</evidence>
<dbReference type="Gene3D" id="1.10.10.10">
    <property type="entry name" value="Winged helix-like DNA-binding domain superfamily/Winged helix DNA-binding domain"/>
    <property type="match status" value="1"/>
</dbReference>
<evidence type="ECO:0000256" key="2">
    <source>
        <dbReference type="ARBA" id="ARBA00023125"/>
    </source>
</evidence>
<evidence type="ECO:0000313" key="5">
    <source>
        <dbReference type="EMBL" id="GAA0365709.1"/>
    </source>
</evidence>
<protein>
    <recommendedName>
        <fullName evidence="4">HTH hxlR-type domain-containing protein</fullName>
    </recommendedName>
</protein>
<keyword evidence="3" id="KW-0804">Transcription</keyword>
<dbReference type="PROSITE" id="PS51118">
    <property type="entry name" value="HTH_HXLR"/>
    <property type="match status" value="1"/>
</dbReference>
<gene>
    <name evidence="5" type="ORF">GCM10009092_32610</name>
</gene>
<organism evidence="5 6">
    <name type="scientific">Bowmanella denitrificans</name>
    <dbReference type="NCBI Taxonomy" id="366582"/>
    <lineage>
        <taxon>Bacteria</taxon>
        <taxon>Pseudomonadati</taxon>
        <taxon>Pseudomonadota</taxon>
        <taxon>Gammaproteobacteria</taxon>
        <taxon>Alteromonadales</taxon>
        <taxon>Alteromonadaceae</taxon>
        <taxon>Bowmanella</taxon>
    </lineage>
</organism>